<dbReference type="eggNOG" id="COG2334">
    <property type="taxonomic scope" value="Bacteria"/>
</dbReference>
<protein>
    <recommendedName>
        <fullName evidence="3">Phosphotransferase enzyme family protein</fullName>
    </recommendedName>
</protein>
<gene>
    <name evidence="1" type="ORF">SAMN05660733_00024</name>
</gene>
<name>A0A1W1ZIR0_9PSEU</name>
<dbReference type="InterPro" id="IPR011009">
    <property type="entry name" value="Kinase-like_dom_sf"/>
</dbReference>
<proteinExistence type="predicted"/>
<dbReference type="RefSeq" id="WP_030474816.1">
    <property type="nucleotide sequence ID" value="NZ_FWYC01000003.1"/>
</dbReference>
<dbReference type="Proteomes" id="UP000192840">
    <property type="component" value="Unassembled WGS sequence"/>
</dbReference>
<reference evidence="2" key="1">
    <citation type="submission" date="2017-04" db="EMBL/GenBank/DDBJ databases">
        <authorList>
            <person name="Varghese N."/>
            <person name="Submissions S."/>
        </authorList>
    </citation>
    <scope>NUCLEOTIDE SEQUENCE [LARGE SCALE GENOMIC DNA]</scope>
    <source>
        <strain evidence="2">DSM 44073</strain>
    </source>
</reference>
<accession>A0A1W1ZIR0</accession>
<sequence>MDALEIERAVERRRVWLDKQLDVAATALDVSVAGEPVNTFDMRSAGAVARSGGGDVWLRVVVQDADYEPVCRWDGNVAGNSIRGVAKPAVLRWHDWQHNDEYLRGRRLRGEVMTLAPGTTVAPGGVLHDEPQLSDTWWRDLRRSLAALAAHPMEWHNELGAVASTIRSVEHHFGITLSEDAFADVSWTTAHADLHWGNLRRPQMCILDWESWRPMFAGYDMATLYCNSLLDPATARRIRDMPELHTRSGNLALLSAICRYLWIVGEGSEWDQLEPHLRTEAEPILSSVSKRTE</sequence>
<dbReference type="SUPFAM" id="SSF56112">
    <property type="entry name" value="Protein kinase-like (PK-like)"/>
    <property type="match status" value="1"/>
</dbReference>
<keyword evidence="2" id="KW-1185">Reference proteome</keyword>
<evidence type="ECO:0008006" key="3">
    <source>
        <dbReference type="Google" id="ProtNLM"/>
    </source>
</evidence>
<dbReference type="EMBL" id="FWYC01000003">
    <property type="protein sequence ID" value="SMC48420.1"/>
    <property type="molecule type" value="Genomic_DNA"/>
</dbReference>
<evidence type="ECO:0000313" key="2">
    <source>
        <dbReference type="Proteomes" id="UP000192840"/>
    </source>
</evidence>
<organism evidence="1 2">
    <name type="scientific">Lentzea albidocapillata</name>
    <dbReference type="NCBI Taxonomy" id="40571"/>
    <lineage>
        <taxon>Bacteria</taxon>
        <taxon>Bacillati</taxon>
        <taxon>Actinomycetota</taxon>
        <taxon>Actinomycetes</taxon>
        <taxon>Pseudonocardiales</taxon>
        <taxon>Pseudonocardiaceae</taxon>
        <taxon>Lentzea</taxon>
    </lineage>
</organism>
<dbReference type="OrthoDB" id="3680308at2"/>
<dbReference type="STRING" id="40571.SAMN05660733_00024"/>
<dbReference type="AlphaFoldDB" id="A0A1W1ZIR0"/>
<evidence type="ECO:0000313" key="1">
    <source>
        <dbReference type="EMBL" id="SMC48420.1"/>
    </source>
</evidence>